<keyword evidence="3" id="KW-1185">Reference proteome</keyword>
<feature type="region of interest" description="Disordered" evidence="1">
    <location>
        <begin position="48"/>
        <end position="68"/>
    </location>
</feature>
<comment type="caution">
    <text evidence="2">The sequence shown here is derived from an EMBL/GenBank/DDBJ whole genome shotgun (WGS) entry which is preliminary data.</text>
</comment>
<accession>A0A4C1WMC1</accession>
<reference evidence="2 3" key="1">
    <citation type="journal article" date="2019" name="Commun. Biol.">
        <title>The bagworm genome reveals a unique fibroin gene that provides high tensile strength.</title>
        <authorList>
            <person name="Kono N."/>
            <person name="Nakamura H."/>
            <person name="Ohtoshi R."/>
            <person name="Tomita M."/>
            <person name="Numata K."/>
            <person name="Arakawa K."/>
        </authorList>
    </citation>
    <scope>NUCLEOTIDE SEQUENCE [LARGE SCALE GENOMIC DNA]</scope>
</reference>
<proteinExistence type="predicted"/>
<organism evidence="2 3">
    <name type="scientific">Eumeta variegata</name>
    <name type="common">Bagworm moth</name>
    <name type="synonym">Eumeta japonica</name>
    <dbReference type="NCBI Taxonomy" id="151549"/>
    <lineage>
        <taxon>Eukaryota</taxon>
        <taxon>Metazoa</taxon>
        <taxon>Ecdysozoa</taxon>
        <taxon>Arthropoda</taxon>
        <taxon>Hexapoda</taxon>
        <taxon>Insecta</taxon>
        <taxon>Pterygota</taxon>
        <taxon>Neoptera</taxon>
        <taxon>Endopterygota</taxon>
        <taxon>Lepidoptera</taxon>
        <taxon>Glossata</taxon>
        <taxon>Ditrysia</taxon>
        <taxon>Tineoidea</taxon>
        <taxon>Psychidae</taxon>
        <taxon>Oiketicinae</taxon>
        <taxon>Eumeta</taxon>
    </lineage>
</organism>
<dbReference type="AlphaFoldDB" id="A0A4C1WMC1"/>
<evidence type="ECO:0000256" key="1">
    <source>
        <dbReference type="SAM" id="MobiDB-lite"/>
    </source>
</evidence>
<protein>
    <submittedName>
        <fullName evidence="2">Uncharacterized protein</fullName>
    </submittedName>
</protein>
<evidence type="ECO:0000313" key="2">
    <source>
        <dbReference type="EMBL" id="GBP51459.1"/>
    </source>
</evidence>
<sequence length="102" mass="12033">MDRRYTRRICVNCLRRRRWPQNEGDRFVFTNENISLIRVADLSPSTARGASLAERETKRPGRLNPSARRPCWRSNREMPLLSQVFVHPLRQDALAHDLLISY</sequence>
<name>A0A4C1WMC1_EUMVA</name>
<dbReference type="Proteomes" id="UP000299102">
    <property type="component" value="Unassembled WGS sequence"/>
</dbReference>
<gene>
    <name evidence="2" type="ORF">EVAR_44434_1</name>
</gene>
<evidence type="ECO:0000313" key="3">
    <source>
        <dbReference type="Proteomes" id="UP000299102"/>
    </source>
</evidence>
<dbReference type="EMBL" id="BGZK01000582">
    <property type="protein sequence ID" value="GBP51459.1"/>
    <property type="molecule type" value="Genomic_DNA"/>
</dbReference>